<dbReference type="Pfam" id="PF13930">
    <property type="entry name" value="Endonuclea_NS_2"/>
    <property type="match status" value="1"/>
</dbReference>
<dbReference type="KEGG" id="ria:C7V51_11140"/>
<gene>
    <name evidence="4" type="ORF">C7V51_11140</name>
</gene>
<dbReference type="InterPro" id="IPR006829">
    <property type="entry name" value="LXG_dom"/>
</dbReference>
<dbReference type="InterPro" id="IPR044927">
    <property type="entry name" value="Endonuclea_NS_2"/>
</dbReference>
<dbReference type="Proteomes" id="UP000283946">
    <property type="component" value="Chromosome"/>
</dbReference>
<evidence type="ECO:0000256" key="2">
    <source>
        <dbReference type="SAM" id="MobiDB-lite"/>
    </source>
</evidence>
<dbReference type="EMBL" id="CP028130">
    <property type="protein sequence ID" value="AZZ56374.1"/>
    <property type="molecule type" value="Genomic_DNA"/>
</dbReference>
<evidence type="ECO:0000256" key="1">
    <source>
        <dbReference type="ARBA" id="ARBA00034117"/>
    </source>
</evidence>
<evidence type="ECO:0000313" key="4">
    <source>
        <dbReference type="EMBL" id="AZZ56374.1"/>
    </source>
</evidence>
<dbReference type="PROSITE" id="PS51756">
    <property type="entry name" value="LXG"/>
    <property type="match status" value="1"/>
</dbReference>
<evidence type="ECO:0000313" key="5">
    <source>
        <dbReference type="Proteomes" id="UP000283946"/>
    </source>
</evidence>
<protein>
    <recommendedName>
        <fullName evidence="3">LXG domain-containing protein</fullName>
    </recommendedName>
</protein>
<sequence length="696" mass="74090">MSVVEFSADSWQASSPGLQKSLAERGEALDALLQGLESLAASGNISGQGADAMRAYIREVHVPIVQSLLVCLSTFQTAIGVYWNGYSQVDTDGNFRLINDEYDAHLAQLDTGIGRLRGFAADLRSIAARASHLVALDGAGATAADNAAEGFERMRSIAKSQQETWAAYEATDHGFDQVKNLLAELNSIVKNVGSLTVGQGRSYTAGSFDLTLQRLSGLTGGMLDYCRENQQAASDGWETLFSGYVDDVEAEQDRQRKEDALWGVLWDAVQVVEGVLILAVGVVGTPFSAGATLAFAGLGGSLIVGGVNSAINDASIASTGEGLNLAGMASDQVGQWYDVTVMRPAVESGSWAGQLVAGVGSGVGQLVSGAAQMNLRDTGRGIEALVFDEKVRNQAWQQVSTLVDEVRAGNPVVIGQIVGNILPGAAALKIAKTSGVLGEANKFADFAKPIITNPSRTTSALDWLKNDLGAGGVTVSNEFTPTIRPADRIDGATGKPRGIDGPEQKPRGVDGPEERPRGVDEPASVTLRQKAEVLDPFDPNRKGALLPDIIYRASAPGTNHQYVYETNVDGLIERVTVAKLFLKATRKRFRNIRLTPGRLRGDDAGHLIADMFDGSPALENLVSQAKSVNRGAGSKWTAMERAWRKALKAHPPRAVTDIEIKVLYDGTSRPTAFEVKYKIDGTPFTRSIPNPVTEIN</sequence>
<dbReference type="AlphaFoldDB" id="A0AAD1ADW9"/>
<feature type="region of interest" description="Disordered" evidence="2">
    <location>
        <begin position="484"/>
        <end position="523"/>
    </location>
</feature>
<reference evidence="4 5" key="1">
    <citation type="submission" date="2018-03" db="EMBL/GenBank/DDBJ databases">
        <title>Bacteriophage NCPPB3778 and a type I-E CRISPR drive the evolution of the US Biological Select Agent, Rathayibacter toxicus.</title>
        <authorList>
            <person name="Davis E.W.II."/>
            <person name="Tabima J.F."/>
            <person name="Weisberg A.J."/>
            <person name="Dantas Lopes L."/>
            <person name="Wiseman M.S."/>
            <person name="Wiseman M.S."/>
            <person name="Pupko T."/>
            <person name="Belcher M.S."/>
            <person name="Sechler A.J."/>
            <person name="Tancos M.A."/>
            <person name="Schroeder B.K."/>
            <person name="Murray T.D."/>
            <person name="Luster D.G."/>
            <person name="Schneider W.L."/>
            <person name="Rogers E."/>
            <person name="Andreote F.D."/>
            <person name="Grunwald N.J."/>
            <person name="Putnam M.L."/>
            <person name="Chang J.H."/>
        </authorList>
    </citation>
    <scope>NUCLEOTIDE SEQUENCE [LARGE SCALE GENOMIC DNA]</scope>
    <source>
        <strain evidence="4 5">NCCPB 2253</strain>
    </source>
</reference>
<evidence type="ECO:0000259" key="3">
    <source>
        <dbReference type="PROSITE" id="PS51756"/>
    </source>
</evidence>
<organism evidence="4 5">
    <name type="scientific">Rathayibacter iranicus</name>
    <dbReference type="NCBI Taxonomy" id="59737"/>
    <lineage>
        <taxon>Bacteria</taxon>
        <taxon>Bacillati</taxon>
        <taxon>Actinomycetota</taxon>
        <taxon>Actinomycetes</taxon>
        <taxon>Micrococcales</taxon>
        <taxon>Microbacteriaceae</taxon>
        <taxon>Rathayibacter</taxon>
    </lineage>
</organism>
<comment type="similarity">
    <text evidence="1">In the N-terminal section; belongs to the LXG family.</text>
</comment>
<proteinExistence type="inferred from homology"/>
<feature type="domain" description="LXG" evidence="3">
    <location>
        <begin position="2"/>
        <end position="239"/>
    </location>
</feature>
<accession>A0AAD1ADW9</accession>
<dbReference type="RefSeq" id="WP_127843999.1">
    <property type="nucleotide sequence ID" value="NZ_CP028130.1"/>
</dbReference>
<dbReference type="Pfam" id="PF04740">
    <property type="entry name" value="LXG"/>
    <property type="match status" value="1"/>
</dbReference>
<name>A0AAD1ADW9_9MICO</name>
<feature type="compositionally biased region" description="Basic and acidic residues" evidence="2">
    <location>
        <begin position="497"/>
        <end position="520"/>
    </location>
</feature>